<comment type="catalytic activity">
    <reaction evidence="14 15">
        <text>coproporphyrinogen III + 2 S-adenosyl-L-methionine = protoporphyrinogen IX + 2 5'-deoxyadenosine + 2 L-methionine + 2 CO2</text>
        <dbReference type="Rhea" id="RHEA:15425"/>
        <dbReference type="ChEBI" id="CHEBI:16526"/>
        <dbReference type="ChEBI" id="CHEBI:17319"/>
        <dbReference type="ChEBI" id="CHEBI:57307"/>
        <dbReference type="ChEBI" id="CHEBI:57309"/>
        <dbReference type="ChEBI" id="CHEBI:57844"/>
        <dbReference type="ChEBI" id="CHEBI:59789"/>
        <dbReference type="EC" id="1.3.98.3"/>
    </reaction>
</comment>
<evidence type="ECO:0000256" key="10">
    <source>
        <dbReference type="ARBA" id="ARBA00023004"/>
    </source>
</evidence>
<dbReference type="RefSeq" id="WP_307351720.1">
    <property type="nucleotide sequence ID" value="NZ_JAUSVS010000009.1"/>
</dbReference>
<dbReference type="PIRSF" id="PIRSF000167">
    <property type="entry name" value="HemN"/>
    <property type="match status" value="1"/>
</dbReference>
<dbReference type="InterPro" id="IPR004558">
    <property type="entry name" value="Coprogen_oxidase_HemN"/>
</dbReference>
<evidence type="ECO:0000256" key="6">
    <source>
        <dbReference type="ARBA" id="ARBA00022490"/>
    </source>
</evidence>
<comment type="subunit">
    <text evidence="4">Monomer.</text>
</comment>
<keyword evidence="18" id="KW-1185">Reference proteome</keyword>
<protein>
    <recommendedName>
        <fullName evidence="15">Coproporphyrinogen-III oxidase</fullName>
        <ecNumber evidence="15">1.3.98.3</ecNumber>
    </recommendedName>
</protein>
<dbReference type="InterPro" id="IPR010723">
    <property type="entry name" value="HemN_C"/>
</dbReference>
<dbReference type="CDD" id="cd01335">
    <property type="entry name" value="Radical_SAM"/>
    <property type="match status" value="1"/>
</dbReference>
<dbReference type="EMBL" id="JAUSVS010000009">
    <property type="protein sequence ID" value="MDQ0465967.1"/>
    <property type="molecule type" value="Genomic_DNA"/>
</dbReference>
<evidence type="ECO:0000256" key="12">
    <source>
        <dbReference type="ARBA" id="ARBA00023244"/>
    </source>
</evidence>
<keyword evidence="7 15" id="KW-0949">S-adenosyl-L-methionine</keyword>
<evidence type="ECO:0000256" key="9">
    <source>
        <dbReference type="ARBA" id="ARBA00023002"/>
    </source>
</evidence>
<keyword evidence="11 15" id="KW-0411">Iron-sulfur</keyword>
<comment type="function">
    <text evidence="13">Involved in the heme biosynthesis. Catalyzes the anaerobic oxidative decarboxylation of propionate groups of rings A and B of coproporphyrinogen III to yield the vinyl groups in protoporphyrinogen IX.</text>
</comment>
<dbReference type="Gene3D" id="1.10.10.920">
    <property type="match status" value="1"/>
</dbReference>
<keyword evidence="5 15" id="KW-0004">4Fe-4S</keyword>
<evidence type="ECO:0000259" key="16">
    <source>
        <dbReference type="PROSITE" id="PS51918"/>
    </source>
</evidence>
<comment type="caution">
    <text evidence="17">The sequence shown here is derived from an EMBL/GenBank/DDBJ whole genome shotgun (WGS) entry which is preliminary data.</text>
</comment>
<comment type="pathway">
    <text evidence="2 15">Porphyrin-containing compound metabolism; protoporphyrin-IX biosynthesis; protoporphyrinogen-IX from coproporphyrinogen-III (AdoMet route): step 1/1.</text>
</comment>
<dbReference type="Proteomes" id="UP001228905">
    <property type="component" value="Unassembled WGS sequence"/>
</dbReference>
<dbReference type="SFLD" id="SFLDG01065">
    <property type="entry name" value="anaerobic_coproporphyrinogen-I"/>
    <property type="match status" value="1"/>
</dbReference>
<dbReference type="EC" id="1.3.98.3" evidence="15"/>
<evidence type="ECO:0000256" key="11">
    <source>
        <dbReference type="ARBA" id="ARBA00023014"/>
    </source>
</evidence>
<evidence type="ECO:0000313" key="17">
    <source>
        <dbReference type="EMBL" id="MDQ0465967.1"/>
    </source>
</evidence>
<evidence type="ECO:0000256" key="14">
    <source>
        <dbReference type="ARBA" id="ARBA00048321"/>
    </source>
</evidence>
<dbReference type="InterPro" id="IPR034505">
    <property type="entry name" value="Coproporphyrinogen-III_oxidase"/>
</dbReference>
<evidence type="ECO:0000256" key="7">
    <source>
        <dbReference type="ARBA" id="ARBA00022691"/>
    </source>
</evidence>
<dbReference type="SFLD" id="SFLDG01082">
    <property type="entry name" value="B12-binding_domain_containing"/>
    <property type="match status" value="1"/>
</dbReference>
<organism evidence="17 18">
    <name type="scientific">Caulobacter ginsengisoli</name>
    <dbReference type="NCBI Taxonomy" id="400775"/>
    <lineage>
        <taxon>Bacteria</taxon>
        <taxon>Pseudomonadati</taxon>
        <taxon>Pseudomonadota</taxon>
        <taxon>Alphaproteobacteria</taxon>
        <taxon>Caulobacterales</taxon>
        <taxon>Caulobacteraceae</taxon>
        <taxon>Caulobacter</taxon>
    </lineage>
</organism>
<comment type="cofactor">
    <cofactor evidence="15">
        <name>[4Fe-4S] cluster</name>
        <dbReference type="ChEBI" id="CHEBI:49883"/>
    </cofactor>
    <text evidence="15">Binds 1 [4Fe-4S] cluster. The cluster is coordinated with 3 cysteines and an exchangeable S-adenosyl-L-methionine.</text>
</comment>
<dbReference type="GO" id="GO:0051989">
    <property type="term" value="F:coproporphyrinogen dehydrogenase activity"/>
    <property type="evidence" value="ECO:0007669"/>
    <property type="project" value="UniProtKB-EC"/>
</dbReference>
<evidence type="ECO:0000256" key="4">
    <source>
        <dbReference type="ARBA" id="ARBA00011245"/>
    </source>
</evidence>
<evidence type="ECO:0000256" key="5">
    <source>
        <dbReference type="ARBA" id="ARBA00022485"/>
    </source>
</evidence>
<keyword evidence="6 15" id="KW-0963">Cytoplasm</keyword>
<evidence type="ECO:0000256" key="13">
    <source>
        <dbReference type="ARBA" id="ARBA00024295"/>
    </source>
</evidence>
<gene>
    <name evidence="17" type="ORF">QO010_003760</name>
</gene>
<evidence type="ECO:0000313" key="18">
    <source>
        <dbReference type="Proteomes" id="UP001228905"/>
    </source>
</evidence>
<dbReference type="PANTHER" id="PTHR13932">
    <property type="entry name" value="COPROPORPHYRINIGEN III OXIDASE"/>
    <property type="match status" value="1"/>
</dbReference>
<reference evidence="17 18" key="1">
    <citation type="submission" date="2023-07" db="EMBL/GenBank/DDBJ databases">
        <title>Genomic Encyclopedia of Type Strains, Phase IV (KMG-IV): sequencing the most valuable type-strain genomes for metagenomic binning, comparative biology and taxonomic classification.</title>
        <authorList>
            <person name="Goeker M."/>
        </authorList>
    </citation>
    <scope>NUCLEOTIDE SEQUENCE [LARGE SCALE GENOMIC DNA]</scope>
    <source>
        <strain evidence="17 18">DSM 18695</strain>
    </source>
</reference>
<dbReference type="InterPro" id="IPR058240">
    <property type="entry name" value="rSAM_sf"/>
</dbReference>
<comment type="similarity">
    <text evidence="3 15">Belongs to the anaerobic coproporphyrinogen-III oxidase family.</text>
</comment>
<evidence type="ECO:0000256" key="8">
    <source>
        <dbReference type="ARBA" id="ARBA00022723"/>
    </source>
</evidence>
<dbReference type="InterPro" id="IPR023404">
    <property type="entry name" value="rSAM_horseshoe"/>
</dbReference>
<dbReference type="PROSITE" id="PS51918">
    <property type="entry name" value="RADICAL_SAM"/>
    <property type="match status" value="1"/>
</dbReference>
<dbReference type="Pfam" id="PF06969">
    <property type="entry name" value="HemN_C"/>
    <property type="match status" value="1"/>
</dbReference>
<dbReference type="Gene3D" id="3.80.30.20">
    <property type="entry name" value="tm_1862 like domain"/>
    <property type="match status" value="1"/>
</dbReference>
<name>A0ABU0IVC7_9CAUL</name>
<dbReference type="InterPro" id="IPR006638">
    <property type="entry name" value="Elp3/MiaA/NifB-like_rSAM"/>
</dbReference>
<evidence type="ECO:0000256" key="3">
    <source>
        <dbReference type="ARBA" id="ARBA00005493"/>
    </source>
</evidence>
<accession>A0ABU0IVC7</accession>
<dbReference type="NCBIfam" id="TIGR00538">
    <property type="entry name" value="hemN"/>
    <property type="match status" value="1"/>
</dbReference>
<comment type="subcellular location">
    <subcellularLocation>
        <location evidence="1 15">Cytoplasm</location>
    </subcellularLocation>
</comment>
<evidence type="ECO:0000256" key="1">
    <source>
        <dbReference type="ARBA" id="ARBA00004496"/>
    </source>
</evidence>
<sequence>MTAQPAQTAAPSPAELVARYDGRAPRYTSYPTAVQFTPAVTPAVYRDWLAALPVDEAVSVYVHIPFCTRLCWFCGCNTRAVNRHEPVSAYLGRLVEELALLEAALPGRMTLNGLHLGGGTPNTLSRDDLNDLFRALRHVFRFTPNPRIAAELDPAGLTRDWVRAAAFHGLNRASLGVQNLSPQVQAAVNRRESFEEIANCVAWLREAEVQSINLDLMYGLPHQTLANTLDTVGQVVSLRPERIALFGYAHVPWMKSHQQLIDTAALPGPDARLEQAEVAAERLVGEGYVRIGLDHFALPGDELARAQAEGRLRRNFQGYTDDPPQTLIGLGASAIGSLPQGFVQNAHQELAWTKAVGQGQLPVARGVALTDDDRFRSDVIKRLMCDLFVDLAAVCARHGRDPSELSAERAALAPFEADGLVRQSGDRIEVTEAGRPLIRSVCALFDRYFEPEGGRHSKAL</sequence>
<feature type="domain" description="Radical SAM core" evidence="16">
    <location>
        <begin position="52"/>
        <end position="286"/>
    </location>
</feature>
<dbReference type="SFLD" id="SFLDS00029">
    <property type="entry name" value="Radical_SAM"/>
    <property type="match status" value="1"/>
</dbReference>
<dbReference type="PANTHER" id="PTHR13932:SF6">
    <property type="entry name" value="OXYGEN-INDEPENDENT COPROPORPHYRINOGEN III OXIDASE"/>
    <property type="match status" value="1"/>
</dbReference>
<keyword evidence="12 15" id="KW-0627">Porphyrin biosynthesis</keyword>
<dbReference type="SMART" id="SM00729">
    <property type="entry name" value="Elp3"/>
    <property type="match status" value="1"/>
</dbReference>
<dbReference type="SUPFAM" id="SSF102114">
    <property type="entry name" value="Radical SAM enzymes"/>
    <property type="match status" value="1"/>
</dbReference>
<proteinExistence type="inferred from homology"/>
<keyword evidence="9 15" id="KW-0560">Oxidoreductase</keyword>
<evidence type="ECO:0000256" key="2">
    <source>
        <dbReference type="ARBA" id="ARBA00004785"/>
    </source>
</evidence>
<dbReference type="InterPro" id="IPR007197">
    <property type="entry name" value="rSAM"/>
</dbReference>
<dbReference type="Pfam" id="PF04055">
    <property type="entry name" value="Radical_SAM"/>
    <property type="match status" value="1"/>
</dbReference>
<evidence type="ECO:0000256" key="15">
    <source>
        <dbReference type="PIRNR" id="PIRNR000167"/>
    </source>
</evidence>
<keyword evidence="10 15" id="KW-0408">Iron</keyword>
<keyword evidence="8 15" id="KW-0479">Metal-binding</keyword>